<evidence type="ECO:0000313" key="2">
    <source>
        <dbReference type="EMBL" id="VFK73297.1"/>
    </source>
</evidence>
<accession>A0A451B4W6</accession>
<gene>
    <name evidence="1" type="ORF">BECKUNK1418G_GA0071005_11836</name>
    <name evidence="2" type="ORF">BECKUNK1418H_GA0071006_11846</name>
</gene>
<dbReference type="EMBL" id="CAADGD010000184">
    <property type="protein sequence ID" value="VFK73297.1"/>
    <property type="molecule type" value="Genomic_DNA"/>
</dbReference>
<sequence length="224" mass="26027">MPFGDYKTISQVQAEYRIKYREENFVFQKPCEPSPEFLTEFAFNQQNMDMFSSEAARCETVIFPILRELYKQYHEQVSLWIQKSISFDAKLTGTPDYIVSRRSELGKTMLEYPLLMVAEARKNDFEQGWAQCLAELIAARNINRATSNQPEMVVHGIVTDGKLWEFGKLTESVFTKNTDSVTVTELSRLFGCLNFIFHEASISVDTYRMLQKELTGCWRHPANR</sequence>
<protein>
    <submittedName>
        <fullName evidence="2">Uncharacterized protein</fullName>
    </submittedName>
</protein>
<reference evidence="2" key="1">
    <citation type="submission" date="2019-02" db="EMBL/GenBank/DDBJ databases">
        <authorList>
            <person name="Gruber-Vodicka R. H."/>
            <person name="Seah K. B. B."/>
        </authorList>
    </citation>
    <scope>NUCLEOTIDE SEQUENCE</scope>
    <source>
        <strain evidence="2">BECK_BY19</strain>
        <strain evidence="1">BECK_BY8</strain>
    </source>
</reference>
<organism evidence="2">
    <name type="scientific">Candidatus Kentrum sp. UNK</name>
    <dbReference type="NCBI Taxonomy" id="2126344"/>
    <lineage>
        <taxon>Bacteria</taxon>
        <taxon>Pseudomonadati</taxon>
        <taxon>Pseudomonadota</taxon>
        <taxon>Gammaproteobacteria</taxon>
        <taxon>Candidatus Kentrum</taxon>
    </lineage>
</organism>
<proteinExistence type="predicted"/>
<name>A0A451B4W6_9GAMM</name>
<dbReference type="AlphaFoldDB" id="A0A451B4W6"/>
<dbReference type="EMBL" id="CAADFZ010000183">
    <property type="protein sequence ID" value="VFK67990.1"/>
    <property type="molecule type" value="Genomic_DNA"/>
</dbReference>
<evidence type="ECO:0000313" key="1">
    <source>
        <dbReference type="EMBL" id="VFK67990.1"/>
    </source>
</evidence>